<proteinExistence type="predicted"/>
<reference evidence="1 2" key="1">
    <citation type="submission" date="2019-06" db="EMBL/GenBank/DDBJ databases">
        <title>Whole genome shotgun sequence of Brevibacillus parabrevis NBRC 12334.</title>
        <authorList>
            <person name="Hosoyama A."/>
            <person name="Uohara A."/>
            <person name="Ohji S."/>
            <person name="Ichikawa N."/>
        </authorList>
    </citation>
    <scope>NUCLEOTIDE SEQUENCE [LARGE SCALE GENOMIC DNA]</scope>
    <source>
        <strain evidence="1 2">NBRC 12334</strain>
    </source>
</reference>
<gene>
    <name evidence="1" type="ORF">BPA01_16130</name>
</gene>
<dbReference type="RefSeq" id="WP_122966302.1">
    <property type="nucleotide sequence ID" value="NZ_BJMH01000006.1"/>
</dbReference>
<dbReference type="AlphaFoldDB" id="A0A4Y3PEQ4"/>
<organism evidence="1 2">
    <name type="scientific">Brevibacillus parabrevis</name>
    <dbReference type="NCBI Taxonomy" id="54914"/>
    <lineage>
        <taxon>Bacteria</taxon>
        <taxon>Bacillati</taxon>
        <taxon>Bacillota</taxon>
        <taxon>Bacilli</taxon>
        <taxon>Bacillales</taxon>
        <taxon>Paenibacillaceae</taxon>
        <taxon>Brevibacillus</taxon>
    </lineage>
</organism>
<comment type="caution">
    <text evidence="1">The sequence shown here is derived from an EMBL/GenBank/DDBJ whole genome shotgun (WGS) entry which is preliminary data.</text>
</comment>
<dbReference type="EMBL" id="BJMH01000006">
    <property type="protein sequence ID" value="GEB32033.1"/>
    <property type="molecule type" value="Genomic_DNA"/>
</dbReference>
<protein>
    <submittedName>
        <fullName evidence="1">Uncharacterized protein</fullName>
    </submittedName>
</protein>
<keyword evidence="2" id="KW-1185">Reference proteome</keyword>
<sequence>MNTLANVSMLETDKPIRKASPDIDPHIEMYKLFLTSKEAIEIHISNVTHPSSGIEVYDMHGTKLCEVRYTPGGSLILPFFPPEDGFYYIKLTIGPDPDPQHSCQLHVDKYVRLCGTMEDDREFTAAGGPYMIGPTDVTIPAGVCVSFEAGASINVRCQHKIIVEDYGSIAFNGQKDTPVVIIGAIDNGTAHHWGQLVLSSQAKSSFTHILVQYDNDEDGVDFLASSSPFVARSTSIEQFQADIAKTSYLERAIVVPPSSRLAFIKTWFQQSSPYRFHLLGDLLPFELYFGIDVTTFAHWETETKRVNEHRSQAGDVNYWDFVNGNFTADLLEATHLFSNNQQSSEPRIQRLIDFLLLAQSWRQKHGYFKWYDLIDPFSEHDQDFFKTFEEMSSSFWLAHNTSIIYWDTIARDLGIWQKEDFFEQQFINSVIVRLHFAADLPFSLTGYGNNIPPVGFLGISIHYGPFRYPEQYPAPGPEFDVNYGQLSTAEYLKFMLESLLKGQTNPVYTWWIPTQADRDLFHILNEKGISLESPPEDWDREFIQPAQKTLDEIRAHYLGHFQLEHVRSSTAYVQAQQVLATS</sequence>
<dbReference type="STRING" id="54914.AV540_01625"/>
<evidence type="ECO:0000313" key="2">
    <source>
        <dbReference type="Proteomes" id="UP000316882"/>
    </source>
</evidence>
<name>A0A4Y3PEQ4_BREPA</name>
<evidence type="ECO:0000313" key="1">
    <source>
        <dbReference type="EMBL" id="GEB32033.1"/>
    </source>
</evidence>
<accession>A0A4Y3PEQ4</accession>
<dbReference type="Proteomes" id="UP000316882">
    <property type="component" value="Unassembled WGS sequence"/>
</dbReference>